<organism evidence="7 8">
    <name type="scientific">Nocardiopsis ansamitocini</name>
    <dbReference type="NCBI Taxonomy" id="1670832"/>
    <lineage>
        <taxon>Bacteria</taxon>
        <taxon>Bacillati</taxon>
        <taxon>Actinomycetota</taxon>
        <taxon>Actinomycetes</taxon>
        <taxon>Streptosporangiales</taxon>
        <taxon>Nocardiopsidaceae</taxon>
        <taxon>Nocardiopsis</taxon>
    </lineage>
</organism>
<dbReference type="Pfam" id="PF02653">
    <property type="entry name" value="BPD_transp_2"/>
    <property type="match status" value="1"/>
</dbReference>
<evidence type="ECO:0000256" key="4">
    <source>
        <dbReference type="ARBA" id="ARBA00022989"/>
    </source>
</evidence>
<feature type="transmembrane region" description="Helical" evidence="6">
    <location>
        <begin position="300"/>
        <end position="319"/>
    </location>
</feature>
<feature type="transmembrane region" description="Helical" evidence="6">
    <location>
        <begin position="55"/>
        <end position="73"/>
    </location>
</feature>
<proteinExistence type="predicted"/>
<feature type="transmembrane region" description="Helical" evidence="6">
    <location>
        <begin position="262"/>
        <end position="288"/>
    </location>
</feature>
<comment type="subcellular location">
    <subcellularLocation>
        <location evidence="1">Cell membrane</location>
        <topology evidence="1">Multi-pass membrane protein</topology>
    </subcellularLocation>
</comment>
<feature type="transmembrane region" description="Helical" evidence="6">
    <location>
        <begin position="104"/>
        <end position="127"/>
    </location>
</feature>
<evidence type="ECO:0000256" key="5">
    <source>
        <dbReference type="ARBA" id="ARBA00023136"/>
    </source>
</evidence>
<keyword evidence="4 6" id="KW-1133">Transmembrane helix</keyword>
<dbReference type="GO" id="GO:0022857">
    <property type="term" value="F:transmembrane transporter activity"/>
    <property type="evidence" value="ECO:0007669"/>
    <property type="project" value="InterPro"/>
</dbReference>
<dbReference type="AlphaFoldDB" id="A0A9W6PAY0"/>
<dbReference type="EMBL" id="BSQG01000013">
    <property type="protein sequence ID" value="GLU50336.1"/>
    <property type="molecule type" value="Genomic_DNA"/>
</dbReference>
<feature type="transmembrane region" description="Helical" evidence="6">
    <location>
        <begin position="171"/>
        <end position="193"/>
    </location>
</feature>
<protein>
    <submittedName>
        <fullName evidence="7">Ribose ABC transporter permease</fullName>
    </submittedName>
</protein>
<keyword evidence="2" id="KW-1003">Cell membrane</keyword>
<dbReference type="Proteomes" id="UP001165092">
    <property type="component" value="Unassembled WGS sequence"/>
</dbReference>
<evidence type="ECO:0000313" key="7">
    <source>
        <dbReference type="EMBL" id="GLU50336.1"/>
    </source>
</evidence>
<dbReference type="PANTHER" id="PTHR32196">
    <property type="entry name" value="ABC TRANSPORTER PERMEASE PROTEIN YPHD-RELATED-RELATED"/>
    <property type="match status" value="1"/>
</dbReference>
<accession>A0A9W6PAY0</accession>
<evidence type="ECO:0000256" key="3">
    <source>
        <dbReference type="ARBA" id="ARBA00022692"/>
    </source>
</evidence>
<keyword evidence="8" id="KW-1185">Reference proteome</keyword>
<dbReference type="RefSeq" id="WP_285761866.1">
    <property type="nucleotide sequence ID" value="NZ_BSQG01000013.1"/>
</dbReference>
<dbReference type="InterPro" id="IPR001851">
    <property type="entry name" value="ABC_transp_permease"/>
</dbReference>
<evidence type="ECO:0000313" key="8">
    <source>
        <dbReference type="Proteomes" id="UP001165092"/>
    </source>
</evidence>
<sequence>MSTTLAAPRSSGPGTGRDPVEIALRSALMIGLLVLIAFFAVQSPLFFTVGNVRNIALSSAVLLVVAVPQALLVIMGYVDLSVGSAVGLAGVITGLLIVDHNTPWYLAALAGILVGIACGLFNGFFVAFTKLSPIIVTLGTLQLFRGITQFLRDNPPAGFGTEMGLLGRGVYLGVPVPVWIALAVFALGAFFLYGTPAGRHVYAIGVNQEASFLSGVAVKRLPLLLYGAIGAAAGLGGLLYAARLDSAPPGTLGVNFELEVLTAVLLGGIAFSGGRGTMVGVLLGVLFLGVLHNGMTLMNVPYYGQAIATGLALIAAAGLDELGQKPSRLRLILRRK</sequence>
<evidence type="ECO:0000256" key="6">
    <source>
        <dbReference type="SAM" id="Phobius"/>
    </source>
</evidence>
<dbReference type="PANTHER" id="PTHR32196:SF72">
    <property type="entry name" value="RIBOSE IMPORT PERMEASE PROTEIN RBSC"/>
    <property type="match status" value="1"/>
</dbReference>
<comment type="caution">
    <text evidence="7">The sequence shown here is derived from an EMBL/GenBank/DDBJ whole genome shotgun (WGS) entry which is preliminary data.</text>
</comment>
<dbReference type="GO" id="GO:0005886">
    <property type="term" value="C:plasma membrane"/>
    <property type="evidence" value="ECO:0007669"/>
    <property type="project" value="UniProtKB-SubCell"/>
</dbReference>
<reference evidence="7" key="1">
    <citation type="submission" date="2023-02" db="EMBL/GenBank/DDBJ databases">
        <title>Nocardiopsis ansamitocini NBRC 112285.</title>
        <authorList>
            <person name="Ichikawa N."/>
            <person name="Sato H."/>
            <person name="Tonouchi N."/>
        </authorList>
    </citation>
    <scope>NUCLEOTIDE SEQUENCE</scope>
    <source>
        <strain evidence="7">NBRC 112285</strain>
    </source>
</reference>
<keyword evidence="3 6" id="KW-0812">Transmembrane</keyword>
<name>A0A9W6PAY0_9ACTN</name>
<feature type="transmembrane region" description="Helical" evidence="6">
    <location>
        <begin position="27"/>
        <end position="49"/>
    </location>
</feature>
<dbReference type="CDD" id="cd06579">
    <property type="entry name" value="TM_PBP1_transp_AraH_like"/>
    <property type="match status" value="1"/>
</dbReference>
<evidence type="ECO:0000256" key="1">
    <source>
        <dbReference type="ARBA" id="ARBA00004651"/>
    </source>
</evidence>
<keyword evidence="5 6" id="KW-0472">Membrane</keyword>
<evidence type="ECO:0000256" key="2">
    <source>
        <dbReference type="ARBA" id="ARBA00022475"/>
    </source>
</evidence>
<feature type="transmembrane region" description="Helical" evidence="6">
    <location>
        <begin position="223"/>
        <end position="242"/>
    </location>
</feature>
<gene>
    <name evidence="7" type="primary">rbsC</name>
    <name evidence="7" type="ORF">Nans01_46870</name>
</gene>